<dbReference type="KEGG" id="acht:bsdcttw_39400"/>
<dbReference type="RefSeq" id="WP_185256526.1">
    <property type="nucleotide sequence ID" value="NZ_AP023368.1"/>
</dbReference>
<accession>A0A7I8DR88</accession>
<protein>
    <recommendedName>
        <fullName evidence="3">Carbohydrate-binding protein</fullName>
    </recommendedName>
</protein>
<proteinExistence type="predicted"/>
<dbReference type="Proteomes" id="UP000515703">
    <property type="component" value="Chromosome"/>
</dbReference>
<evidence type="ECO:0000313" key="2">
    <source>
        <dbReference type="Proteomes" id="UP000515703"/>
    </source>
</evidence>
<name>A0A7I8DR88_9FIRM</name>
<dbReference type="AlphaFoldDB" id="A0A7I8DR88"/>
<reference evidence="1 2" key="1">
    <citation type="submission" date="2020-08" db="EMBL/GenBank/DDBJ databases">
        <title>Draft genome sequencing of an Anaerocolumna strain isolated from anoxic soil subjected to BSD treatment.</title>
        <authorList>
            <person name="Uek A."/>
            <person name="Tonouchi A."/>
        </authorList>
    </citation>
    <scope>NUCLEOTIDE SEQUENCE [LARGE SCALE GENOMIC DNA]</scope>
    <source>
        <strain evidence="1 2">CTTW</strain>
    </source>
</reference>
<keyword evidence="2" id="KW-1185">Reference proteome</keyword>
<sequence length="262" mass="29860">MQLELKVLDKDGSLLACSSGESEVNLVYKEEYNEGDKIVINSDMKNCNLHVSIDDAIGASTVYITRNEIIYQIPFGDARLSISPKAFTGNIHLITVKEAFEEEKRNYRNLALNKMDQHGDTGCYPHGTANVETRGEAVFAAKNAIDGITENRSHGEWPYSSWGINRRDDAEFKLEFGRSIIAEKIYLYTRADFPHDNWWQRVTLTFSDGSSMDWELEKSEKAHVLVLKEKKIEWLVLHHLIKADDPSPFPALTQMEVYGREA</sequence>
<evidence type="ECO:0000313" key="1">
    <source>
        <dbReference type="EMBL" id="BCK00900.1"/>
    </source>
</evidence>
<organism evidence="1 2">
    <name type="scientific">Anaerocolumna chitinilytica</name>
    <dbReference type="NCBI Taxonomy" id="1727145"/>
    <lineage>
        <taxon>Bacteria</taxon>
        <taxon>Bacillati</taxon>
        <taxon>Bacillota</taxon>
        <taxon>Clostridia</taxon>
        <taxon>Lachnospirales</taxon>
        <taxon>Lachnospiraceae</taxon>
        <taxon>Anaerocolumna</taxon>
    </lineage>
</organism>
<evidence type="ECO:0008006" key="3">
    <source>
        <dbReference type="Google" id="ProtNLM"/>
    </source>
</evidence>
<gene>
    <name evidence="1" type="ORF">bsdcttw_39400</name>
</gene>
<reference evidence="1 2" key="2">
    <citation type="submission" date="2020-08" db="EMBL/GenBank/DDBJ databases">
        <authorList>
            <person name="Ueki A."/>
            <person name="Tonouchi A."/>
        </authorList>
    </citation>
    <scope>NUCLEOTIDE SEQUENCE [LARGE SCALE GENOMIC DNA]</scope>
    <source>
        <strain evidence="1 2">CTTW</strain>
    </source>
</reference>
<dbReference type="EMBL" id="AP023368">
    <property type="protein sequence ID" value="BCK00900.1"/>
    <property type="molecule type" value="Genomic_DNA"/>
</dbReference>